<keyword evidence="1" id="KW-0456">Lyase</keyword>
<dbReference type="AlphaFoldDB" id="A0A6M6JIJ9"/>
<name>A0A6M6JIJ9_9PSEU</name>
<dbReference type="Proteomes" id="UP000505377">
    <property type="component" value="Chromosome"/>
</dbReference>
<dbReference type="GO" id="GO:0016829">
    <property type="term" value="F:lyase activity"/>
    <property type="evidence" value="ECO:0007669"/>
    <property type="project" value="UniProtKB-KW"/>
</dbReference>
<evidence type="ECO:0000313" key="1">
    <source>
        <dbReference type="EMBL" id="QJY47884.1"/>
    </source>
</evidence>
<gene>
    <name evidence="1" type="ORF">HOP40_20480</name>
</gene>
<sequence>MRVEVVRHEGCPLAAAALDLVRECVHELGIDGVVTERVARYPSPTVLVDGRDVMGAPGDGTPTDACRLDVPTRERVTDALRSASLRDE</sequence>
<reference evidence="1 2" key="1">
    <citation type="submission" date="2020-05" db="EMBL/GenBank/DDBJ databases">
        <authorList>
            <person name="Mo P."/>
        </authorList>
    </citation>
    <scope>NUCLEOTIDE SEQUENCE [LARGE SCALE GENOMIC DNA]</scope>
    <source>
        <strain evidence="1 2">Gen01</strain>
    </source>
</reference>
<dbReference type="KEGG" id="pbro:HOP40_20480"/>
<proteinExistence type="predicted"/>
<evidence type="ECO:0000313" key="2">
    <source>
        <dbReference type="Proteomes" id="UP000505377"/>
    </source>
</evidence>
<accession>A0A6M6JIJ9</accession>
<dbReference type="RefSeq" id="WP_172160984.1">
    <property type="nucleotide sequence ID" value="NZ_CP053564.1"/>
</dbReference>
<dbReference type="EMBL" id="CP053564">
    <property type="protein sequence ID" value="QJY47884.1"/>
    <property type="molecule type" value="Genomic_DNA"/>
</dbReference>
<organism evidence="1 2">
    <name type="scientific">Pseudonocardia broussonetiae</name>
    <dbReference type="NCBI Taxonomy" id="2736640"/>
    <lineage>
        <taxon>Bacteria</taxon>
        <taxon>Bacillati</taxon>
        <taxon>Actinomycetota</taxon>
        <taxon>Actinomycetes</taxon>
        <taxon>Pseudonocardiales</taxon>
        <taxon>Pseudonocardiaceae</taxon>
        <taxon>Pseudonocardia</taxon>
    </lineage>
</organism>
<keyword evidence="2" id="KW-1185">Reference proteome</keyword>
<protein>
    <submittedName>
        <fullName evidence="1">Alkylmercury lyase</fullName>
    </submittedName>
</protein>